<feature type="domain" description="N-acetyltransferase" evidence="1">
    <location>
        <begin position="14"/>
        <end position="180"/>
    </location>
</feature>
<organism evidence="2 3">
    <name type="scientific">Pontibacter flavimaris</name>
    <dbReference type="NCBI Taxonomy" id="1797110"/>
    <lineage>
        <taxon>Bacteria</taxon>
        <taxon>Pseudomonadati</taxon>
        <taxon>Bacteroidota</taxon>
        <taxon>Cytophagia</taxon>
        <taxon>Cytophagales</taxon>
        <taxon>Hymenobacteraceae</taxon>
        <taxon>Pontibacter</taxon>
    </lineage>
</organism>
<dbReference type="Proteomes" id="UP000186551">
    <property type="component" value="Unassembled WGS sequence"/>
</dbReference>
<dbReference type="GO" id="GO:0016747">
    <property type="term" value="F:acyltransferase activity, transferring groups other than amino-acyl groups"/>
    <property type="evidence" value="ECO:0007669"/>
    <property type="project" value="InterPro"/>
</dbReference>
<gene>
    <name evidence="2" type="ORF">A3841_16250</name>
</gene>
<dbReference type="Gene3D" id="3.40.630.30">
    <property type="match status" value="1"/>
</dbReference>
<keyword evidence="2" id="KW-0808">Transferase</keyword>
<name>A0A1Q5PCK4_9BACT</name>
<comment type="caution">
    <text evidence="2">The sequence shown here is derived from an EMBL/GenBank/DDBJ whole genome shotgun (WGS) entry which is preliminary data.</text>
</comment>
<sequence>MNFRKDILLQDSRVLLRPYVPSDLQELTAIAFDEDIWRYMPTRISNDEELRAWAHTVENGFTNGTRYTFMIVDSATGQLAGSTSYGNISLADRRLEIGWTWLSSAFRGTGLNRHCKFLLLQYAFEQLQMERVELKTDVLNQRSRRAMRKIGATEEGVLRSHTQMHDGRRRDTIFYSILKPEWPGIRQRVFADLSQANTST</sequence>
<dbReference type="EMBL" id="LVWA01000005">
    <property type="protein sequence ID" value="OKL39923.1"/>
    <property type="molecule type" value="Genomic_DNA"/>
</dbReference>
<evidence type="ECO:0000259" key="1">
    <source>
        <dbReference type="PROSITE" id="PS51186"/>
    </source>
</evidence>
<dbReference type="PROSITE" id="PS51186">
    <property type="entry name" value="GNAT"/>
    <property type="match status" value="1"/>
</dbReference>
<dbReference type="SUPFAM" id="SSF55729">
    <property type="entry name" value="Acyl-CoA N-acyltransferases (Nat)"/>
    <property type="match status" value="1"/>
</dbReference>
<protein>
    <submittedName>
        <fullName evidence="2">GCN5 family acetyltransferase</fullName>
    </submittedName>
</protein>
<accession>A0A1Q5PCK4</accession>
<dbReference type="InterPro" id="IPR016181">
    <property type="entry name" value="Acyl_CoA_acyltransferase"/>
</dbReference>
<evidence type="ECO:0000313" key="2">
    <source>
        <dbReference type="EMBL" id="OKL39923.1"/>
    </source>
</evidence>
<dbReference type="AlphaFoldDB" id="A0A1Q5PCK4"/>
<dbReference type="RefSeq" id="WP_073852029.1">
    <property type="nucleotide sequence ID" value="NZ_LVWA01000005.1"/>
</dbReference>
<proteinExistence type="predicted"/>
<dbReference type="PANTHER" id="PTHR43610">
    <property type="entry name" value="BLL6696 PROTEIN"/>
    <property type="match status" value="1"/>
</dbReference>
<dbReference type="Pfam" id="PF13302">
    <property type="entry name" value="Acetyltransf_3"/>
    <property type="match status" value="1"/>
</dbReference>
<reference evidence="2 3" key="1">
    <citation type="submission" date="2016-03" db="EMBL/GenBank/DDBJ databases">
        <title>Genome sequence of Pontibacter sp. nov., of the family cytophagaceae, isolated from marine sediment of the Yellow Sea, China.</title>
        <authorList>
            <person name="Zhang G."/>
            <person name="Zhang R."/>
        </authorList>
    </citation>
    <scope>NUCLEOTIDE SEQUENCE [LARGE SCALE GENOMIC DNA]</scope>
    <source>
        <strain evidence="2 3">S10-8</strain>
    </source>
</reference>
<dbReference type="OrthoDB" id="9795199at2"/>
<dbReference type="InterPro" id="IPR000182">
    <property type="entry name" value="GNAT_dom"/>
</dbReference>
<dbReference type="PANTHER" id="PTHR43610:SF1">
    <property type="entry name" value="N-ACETYLTRANSFERASE DOMAIN-CONTAINING PROTEIN"/>
    <property type="match status" value="1"/>
</dbReference>
<dbReference type="STRING" id="1797110.A3841_16250"/>
<keyword evidence="3" id="KW-1185">Reference proteome</keyword>
<evidence type="ECO:0000313" key="3">
    <source>
        <dbReference type="Proteomes" id="UP000186551"/>
    </source>
</evidence>